<keyword evidence="1" id="KW-0732">Signal</keyword>
<evidence type="ECO:0000313" key="2">
    <source>
        <dbReference type="EMBL" id="MDO1448107.1"/>
    </source>
</evidence>
<reference evidence="2" key="1">
    <citation type="submission" date="2023-07" db="EMBL/GenBank/DDBJ databases">
        <title>The genome sequence of Rhodocytophaga aerolata KACC 12507.</title>
        <authorList>
            <person name="Zhang X."/>
        </authorList>
    </citation>
    <scope>NUCLEOTIDE SEQUENCE</scope>
    <source>
        <strain evidence="2">KACC 12507</strain>
    </source>
</reference>
<evidence type="ECO:0000313" key="3">
    <source>
        <dbReference type="Proteomes" id="UP001168528"/>
    </source>
</evidence>
<dbReference type="EMBL" id="JAUKPO010000010">
    <property type="protein sequence ID" value="MDO1448107.1"/>
    <property type="molecule type" value="Genomic_DNA"/>
</dbReference>
<dbReference type="InterPro" id="IPR023614">
    <property type="entry name" value="Porin_dom_sf"/>
</dbReference>
<dbReference type="Proteomes" id="UP001168528">
    <property type="component" value="Unassembled WGS sequence"/>
</dbReference>
<feature type="signal peptide" evidence="1">
    <location>
        <begin position="1"/>
        <end position="19"/>
    </location>
</feature>
<name>A0ABT8RBH4_9BACT</name>
<keyword evidence="3" id="KW-1185">Reference proteome</keyword>
<evidence type="ECO:0000256" key="1">
    <source>
        <dbReference type="SAM" id="SignalP"/>
    </source>
</evidence>
<accession>A0ABT8RBH4</accession>
<dbReference type="Gene3D" id="2.40.160.10">
    <property type="entry name" value="Porin"/>
    <property type="match status" value="1"/>
</dbReference>
<dbReference type="InterPro" id="IPR010870">
    <property type="entry name" value="Porin_O/P"/>
</dbReference>
<gene>
    <name evidence="2" type="ORF">Q0590_17670</name>
</gene>
<dbReference type="Pfam" id="PF07396">
    <property type="entry name" value="Porin_O_P"/>
    <property type="match status" value="1"/>
</dbReference>
<sequence>MKKYILLLSAFVLPGLAFCQQSTFLKQDSLYKFIQPFAVVQSWATYTMGEKARLSPDESLEPVVNRLNITARRARLGFKGTPYKNFSYYLSLFYDNLGRDRYSGTRAGINDGQIGVWDAFMSWKMSSKHDLATLTFGYFRPQLSRECITAYTAVNSFEKSLSQTYIRQHMMGKNHGRTMGINIGGLKKEGFVSMNYNVGLFNNNTTSSQTETAGVLYSPLLTGRLAFSFGDPEMDKYGISYDINYFNKRKGVTIGVNASRQGHTDIYNLNMTKGVDVLVNYLNFNMDGEWMALDRSTEVKQVHARTGHIRGGYNLIINKKLFIEPTFLMTFYDGQEGGQFNGQDRIYDAGVNWYMNKKNCKLGLHYVWQEGHGKNGYTDGVTFEKGDYVGLGFLIML</sequence>
<dbReference type="RefSeq" id="WP_302038911.1">
    <property type="nucleotide sequence ID" value="NZ_JAUKPO010000010.1"/>
</dbReference>
<organism evidence="2 3">
    <name type="scientific">Rhodocytophaga aerolata</name>
    <dbReference type="NCBI Taxonomy" id="455078"/>
    <lineage>
        <taxon>Bacteria</taxon>
        <taxon>Pseudomonadati</taxon>
        <taxon>Bacteroidota</taxon>
        <taxon>Cytophagia</taxon>
        <taxon>Cytophagales</taxon>
        <taxon>Rhodocytophagaceae</taxon>
        <taxon>Rhodocytophaga</taxon>
    </lineage>
</organism>
<comment type="caution">
    <text evidence="2">The sequence shown here is derived from an EMBL/GenBank/DDBJ whole genome shotgun (WGS) entry which is preliminary data.</text>
</comment>
<protein>
    <submittedName>
        <fullName evidence="2">Porin</fullName>
    </submittedName>
</protein>
<feature type="chain" id="PRO_5045684290" evidence="1">
    <location>
        <begin position="20"/>
        <end position="397"/>
    </location>
</feature>
<proteinExistence type="predicted"/>